<keyword evidence="1" id="KW-1133">Transmembrane helix</keyword>
<keyword evidence="1" id="KW-0472">Membrane</keyword>
<feature type="transmembrane region" description="Helical" evidence="1">
    <location>
        <begin position="50"/>
        <end position="70"/>
    </location>
</feature>
<comment type="caution">
    <text evidence="2">The sequence shown here is derived from an EMBL/GenBank/DDBJ whole genome shotgun (WGS) entry which is preliminary data.</text>
</comment>
<keyword evidence="3" id="KW-1185">Reference proteome</keyword>
<name>A0AAD6JTT7_9ROSI</name>
<dbReference type="AlphaFoldDB" id="A0AAD6JTT7"/>
<keyword evidence="1" id="KW-0812">Transmembrane</keyword>
<evidence type="ECO:0000313" key="2">
    <source>
        <dbReference type="EMBL" id="KAJ6411099.1"/>
    </source>
</evidence>
<sequence>MPCSFVLLLPDRRVLLRPLHVVFLRERAHASSKKNYGYVFNDKHWKLMKAVVYCLGTFYSNLYLHFYVVFTY</sequence>
<evidence type="ECO:0000313" key="3">
    <source>
        <dbReference type="Proteomes" id="UP001162972"/>
    </source>
</evidence>
<dbReference type="EMBL" id="JAPFFJ010000014">
    <property type="protein sequence ID" value="KAJ6411099.1"/>
    <property type="molecule type" value="Genomic_DNA"/>
</dbReference>
<organism evidence="2 3">
    <name type="scientific">Salix udensis</name>
    <dbReference type="NCBI Taxonomy" id="889485"/>
    <lineage>
        <taxon>Eukaryota</taxon>
        <taxon>Viridiplantae</taxon>
        <taxon>Streptophyta</taxon>
        <taxon>Embryophyta</taxon>
        <taxon>Tracheophyta</taxon>
        <taxon>Spermatophyta</taxon>
        <taxon>Magnoliopsida</taxon>
        <taxon>eudicotyledons</taxon>
        <taxon>Gunneridae</taxon>
        <taxon>Pentapetalae</taxon>
        <taxon>rosids</taxon>
        <taxon>fabids</taxon>
        <taxon>Malpighiales</taxon>
        <taxon>Salicaceae</taxon>
        <taxon>Saliceae</taxon>
        <taxon>Salix</taxon>
    </lineage>
</organism>
<proteinExistence type="predicted"/>
<evidence type="ECO:0000256" key="1">
    <source>
        <dbReference type="SAM" id="Phobius"/>
    </source>
</evidence>
<accession>A0AAD6JTT7</accession>
<gene>
    <name evidence="2" type="ORF">OIU84_007787</name>
</gene>
<reference evidence="2 3" key="1">
    <citation type="journal article" date="2023" name="Int. J. Mol. Sci.">
        <title>De Novo Assembly and Annotation of 11 Diverse Shrub Willow (Salix) Genomes Reveals Novel Gene Organization in Sex-Linked Regions.</title>
        <authorList>
            <person name="Hyden B."/>
            <person name="Feng K."/>
            <person name="Yates T.B."/>
            <person name="Jawdy S."/>
            <person name="Cereghino C."/>
            <person name="Smart L.B."/>
            <person name="Muchero W."/>
        </authorList>
    </citation>
    <scope>NUCLEOTIDE SEQUENCE [LARGE SCALE GENOMIC DNA]</scope>
    <source>
        <tissue evidence="2">Shoot tip</tissue>
    </source>
</reference>
<dbReference type="Proteomes" id="UP001162972">
    <property type="component" value="Chromosome 15Z"/>
</dbReference>
<protein>
    <submittedName>
        <fullName evidence="2">Uncharacterized protein</fullName>
    </submittedName>
</protein>